<evidence type="ECO:0000259" key="10">
    <source>
        <dbReference type="PROSITE" id="PS51186"/>
    </source>
</evidence>
<evidence type="ECO:0000256" key="5">
    <source>
        <dbReference type="ARBA" id="ARBA00023251"/>
    </source>
</evidence>
<dbReference type="EMBL" id="CP032694">
    <property type="protein sequence ID" value="AYG60073.1"/>
    <property type="molecule type" value="Genomic_DNA"/>
</dbReference>
<keyword evidence="4 9" id="KW-0808">Transferase</keyword>
<dbReference type="EC" id="2.3.1.82" evidence="2 9"/>
<feature type="domain" description="N-acetyltransferase" evidence="10">
    <location>
        <begin position="1"/>
        <end position="145"/>
    </location>
</feature>
<dbReference type="InterPro" id="IPR000182">
    <property type="entry name" value="GNAT_dom"/>
</dbReference>
<dbReference type="Proteomes" id="UP000282195">
    <property type="component" value="Chromosome"/>
</dbReference>
<dbReference type="PIRSF" id="PIRSF000452">
    <property type="entry name" value="6-N-acetyltransf"/>
    <property type="match status" value="1"/>
</dbReference>
<evidence type="ECO:0000313" key="12">
    <source>
        <dbReference type="Proteomes" id="UP000282195"/>
    </source>
</evidence>
<evidence type="ECO:0000313" key="11">
    <source>
        <dbReference type="EMBL" id="AYG60073.1"/>
    </source>
</evidence>
<name>A0A387FNW2_9HYPH</name>
<dbReference type="InterPro" id="IPR024170">
    <property type="entry name" value="Aminoglycoside_N6-AcTrfrase"/>
</dbReference>
<gene>
    <name evidence="11" type="ORF">CCGE525_15570</name>
</gene>
<sequence>MRIEEAEPKHTNAWSRLRAELWPESSIEYHRAELAEFLSKEGAIAYLACEQAEVVGFAEATLRHDYVNGCETSPVLFLEGIYVLPGHRRQGVARSLCHAIAAWGRAAGCREFGSDALLDNVESHAFHAALGFEETGRVVYFRKPL</sequence>
<evidence type="ECO:0000256" key="1">
    <source>
        <dbReference type="ARBA" id="ARBA00011738"/>
    </source>
</evidence>
<keyword evidence="12" id="KW-1185">Reference proteome</keyword>
<dbReference type="CDD" id="cd04301">
    <property type="entry name" value="NAT_SF"/>
    <property type="match status" value="1"/>
</dbReference>
<evidence type="ECO:0000256" key="8">
    <source>
        <dbReference type="ARBA" id="ARBA00048923"/>
    </source>
</evidence>
<dbReference type="GO" id="GO:0046677">
    <property type="term" value="P:response to antibiotic"/>
    <property type="evidence" value="ECO:0007669"/>
    <property type="project" value="UniProtKB-KW"/>
</dbReference>
<proteinExistence type="predicted"/>
<evidence type="ECO:0000256" key="4">
    <source>
        <dbReference type="ARBA" id="ARBA00022679"/>
    </source>
</evidence>
<comment type="catalytic activity">
    <reaction evidence="8 9">
        <text>kanamycin B + acetyl-CoA = N(6')-acetylkanamycin B + CoA + H(+)</text>
        <dbReference type="Rhea" id="RHEA:16449"/>
        <dbReference type="ChEBI" id="CHEBI:15378"/>
        <dbReference type="ChEBI" id="CHEBI:57287"/>
        <dbReference type="ChEBI" id="CHEBI:57288"/>
        <dbReference type="ChEBI" id="CHEBI:58390"/>
        <dbReference type="ChEBI" id="CHEBI:58549"/>
        <dbReference type="EC" id="2.3.1.82"/>
    </reaction>
</comment>
<dbReference type="PANTHER" id="PTHR43877:SF1">
    <property type="entry name" value="ACETYLTRANSFERASE"/>
    <property type="match status" value="1"/>
</dbReference>
<evidence type="ECO:0000256" key="9">
    <source>
        <dbReference type="PIRNR" id="PIRNR000452"/>
    </source>
</evidence>
<keyword evidence="6 9" id="KW-0012">Acyltransferase</keyword>
<evidence type="ECO:0000256" key="7">
    <source>
        <dbReference type="ARBA" id="ARBA00029660"/>
    </source>
</evidence>
<dbReference type="SUPFAM" id="SSF55729">
    <property type="entry name" value="Acyl-CoA N-acyltransferases (Nat)"/>
    <property type="match status" value="1"/>
</dbReference>
<evidence type="ECO:0000256" key="3">
    <source>
        <dbReference type="ARBA" id="ARBA00017677"/>
    </source>
</evidence>
<protein>
    <recommendedName>
        <fullName evidence="3 9">Aminoglycoside N(6')-acetyltransferase type 1</fullName>
        <ecNumber evidence="2 9">2.3.1.82</ecNumber>
    </recommendedName>
    <alternativeName>
        <fullName evidence="7 9">Aminoglycoside resistance protein</fullName>
    </alternativeName>
</protein>
<dbReference type="NCBIfam" id="NF043067">
    <property type="entry name" value="AAC_6p_group_E"/>
    <property type="match status" value="1"/>
</dbReference>
<dbReference type="GO" id="GO:0047663">
    <property type="term" value="F:aminoglycoside 6'-N-acetyltransferase activity"/>
    <property type="evidence" value="ECO:0007669"/>
    <property type="project" value="UniProtKB-EC"/>
</dbReference>
<evidence type="ECO:0000256" key="2">
    <source>
        <dbReference type="ARBA" id="ARBA00012888"/>
    </source>
</evidence>
<dbReference type="InterPro" id="IPR050832">
    <property type="entry name" value="Bact_Acetyltransf"/>
</dbReference>
<dbReference type="Pfam" id="PF00583">
    <property type="entry name" value="Acetyltransf_1"/>
    <property type="match status" value="1"/>
</dbReference>
<dbReference type="PROSITE" id="PS51186">
    <property type="entry name" value="GNAT"/>
    <property type="match status" value="1"/>
</dbReference>
<dbReference type="Gene3D" id="3.40.630.30">
    <property type="match status" value="1"/>
</dbReference>
<comment type="function">
    <text evidence="9">Catalyzes the transfer of an acetyl group from acetyl-CoA to the 6'-amino group of aminoglycoside molecules conferring resistance to antibiotics containing the purpurosamine ring.</text>
</comment>
<reference evidence="11 12" key="1">
    <citation type="submission" date="2018-10" db="EMBL/GenBank/DDBJ databases">
        <title>Rhizobium etli, R. leguminosarum and a new Rhizobium genospecies from Phaseolus dumosus.</title>
        <authorList>
            <person name="Ramirez-Puebla S.T."/>
            <person name="Rogel-Hernandez M.A."/>
            <person name="Guerrero G."/>
            <person name="Ormeno-Orrillo E."/>
            <person name="Martinez-Romero J.C."/>
            <person name="Negrete-Yankelevich S."/>
            <person name="Martinez-Romero E."/>
        </authorList>
    </citation>
    <scope>NUCLEOTIDE SEQUENCE [LARGE SCALE GENOMIC DNA]</scope>
    <source>
        <strain evidence="11 12">CCGE525</strain>
    </source>
</reference>
<dbReference type="PANTHER" id="PTHR43877">
    <property type="entry name" value="AMINOALKYLPHOSPHONATE N-ACETYLTRANSFERASE-RELATED-RELATED"/>
    <property type="match status" value="1"/>
</dbReference>
<dbReference type="KEGG" id="rjg:CCGE525_15570"/>
<keyword evidence="5 9" id="KW-0046">Antibiotic resistance</keyword>
<accession>A0A387FNW2</accession>
<dbReference type="AlphaFoldDB" id="A0A387FNW2"/>
<comment type="subunit">
    <text evidence="1 9">Homodimer.</text>
</comment>
<dbReference type="InterPro" id="IPR016181">
    <property type="entry name" value="Acyl_CoA_acyltransferase"/>
</dbReference>
<evidence type="ECO:0000256" key="6">
    <source>
        <dbReference type="ARBA" id="ARBA00023315"/>
    </source>
</evidence>
<dbReference type="RefSeq" id="WP_120705068.1">
    <property type="nucleotide sequence ID" value="NZ_CP032694.1"/>
</dbReference>
<dbReference type="OrthoDB" id="118633at2"/>
<organism evidence="11 12">
    <name type="scientific">Rhizobium jaguaris</name>
    <dbReference type="NCBI Taxonomy" id="1312183"/>
    <lineage>
        <taxon>Bacteria</taxon>
        <taxon>Pseudomonadati</taxon>
        <taxon>Pseudomonadota</taxon>
        <taxon>Alphaproteobacteria</taxon>
        <taxon>Hyphomicrobiales</taxon>
        <taxon>Rhizobiaceae</taxon>
        <taxon>Rhizobium/Agrobacterium group</taxon>
        <taxon>Rhizobium</taxon>
    </lineage>
</organism>